<name>A0ABY5EK33_9PSED</name>
<sequence length="219" mass="25152">MKRLKRRISNPMTIIAIFAAISETSAAVSLPFLDNDEREIYVWFLISFPFYLLFLFFLTLNFNYRSLYAPSDFDKDKSFIKASDNAGRPATPGFSTRAKRFRHWFWSAQDPPTPIHLHTGIREQHSVYLPGRLKGLSIVDTRGMDTQAGYTTLMQKIRKPHSHPIKVIVFLACSESEKLLKEGALKRSKLKRTGTREPFCIVYNLSSQGVTVLDQMLDE</sequence>
<proteinExistence type="predicted"/>
<keyword evidence="1" id="KW-0812">Transmembrane</keyword>
<evidence type="ECO:0000256" key="1">
    <source>
        <dbReference type="SAM" id="Phobius"/>
    </source>
</evidence>
<organism evidence="2 3">
    <name type="scientific">Pseudomonas nunensis</name>
    <dbReference type="NCBI Taxonomy" id="2961896"/>
    <lineage>
        <taxon>Bacteria</taxon>
        <taxon>Pseudomonadati</taxon>
        <taxon>Pseudomonadota</taxon>
        <taxon>Gammaproteobacteria</taxon>
        <taxon>Pseudomonadales</taxon>
        <taxon>Pseudomonadaceae</taxon>
        <taxon>Pseudomonas</taxon>
    </lineage>
</organism>
<keyword evidence="1" id="KW-0472">Membrane</keyword>
<accession>A0ABY5EK33</accession>
<evidence type="ECO:0000313" key="3">
    <source>
        <dbReference type="Proteomes" id="UP001059607"/>
    </source>
</evidence>
<feature type="transmembrane region" description="Helical" evidence="1">
    <location>
        <begin position="42"/>
        <end position="62"/>
    </location>
</feature>
<dbReference type="EMBL" id="CP101125">
    <property type="protein sequence ID" value="UTO15102.1"/>
    <property type="molecule type" value="Genomic_DNA"/>
</dbReference>
<dbReference type="Proteomes" id="UP001059607">
    <property type="component" value="Chromosome"/>
</dbReference>
<evidence type="ECO:0000313" key="2">
    <source>
        <dbReference type="EMBL" id="UTO15102.1"/>
    </source>
</evidence>
<dbReference type="RefSeq" id="WP_054613669.1">
    <property type="nucleotide sequence ID" value="NZ_CP101125.1"/>
</dbReference>
<keyword evidence="1" id="KW-1133">Transmembrane helix</keyword>
<keyword evidence="3" id="KW-1185">Reference proteome</keyword>
<reference evidence="2" key="1">
    <citation type="submission" date="2022-07" db="EMBL/GenBank/DDBJ databases">
        <title>Pseudomonas nunamit sp. nov. an antifungal species isolated from Greenland.</title>
        <authorList>
            <person name="Ntana F."/>
            <person name="Hennessy R.C."/>
            <person name="Zervas A."/>
            <person name="Stougaard P."/>
        </authorList>
    </citation>
    <scope>NUCLEOTIDE SEQUENCE</scope>
    <source>
        <strain evidence="2">In5</strain>
    </source>
</reference>
<gene>
    <name evidence="2" type="ORF">NK667_01675</name>
</gene>
<protein>
    <submittedName>
        <fullName evidence="2">Uncharacterized protein</fullName>
    </submittedName>
</protein>